<dbReference type="PANTHER" id="PTHR33086:SF6">
    <property type="entry name" value="OS01G0245532 PROTEIN"/>
    <property type="match status" value="1"/>
</dbReference>
<evidence type="ECO:0000313" key="3">
    <source>
        <dbReference type="EnsemblPlants" id="KQK03531"/>
    </source>
</evidence>
<dbReference type="InterPro" id="IPR011676">
    <property type="entry name" value="DUF1618"/>
</dbReference>
<proteinExistence type="predicted"/>
<accession>A0A0Q3IC89</accession>
<reference evidence="3" key="3">
    <citation type="submission" date="2018-08" db="UniProtKB">
        <authorList>
            <consortium name="EnsemblPlants"/>
        </authorList>
    </citation>
    <scope>IDENTIFICATION</scope>
    <source>
        <strain evidence="3">cv. Bd21</strain>
    </source>
</reference>
<organism evidence="2">
    <name type="scientific">Brachypodium distachyon</name>
    <name type="common">Purple false brome</name>
    <name type="synonym">Trachynia distachya</name>
    <dbReference type="NCBI Taxonomy" id="15368"/>
    <lineage>
        <taxon>Eukaryota</taxon>
        <taxon>Viridiplantae</taxon>
        <taxon>Streptophyta</taxon>
        <taxon>Embryophyta</taxon>
        <taxon>Tracheophyta</taxon>
        <taxon>Spermatophyta</taxon>
        <taxon>Magnoliopsida</taxon>
        <taxon>Liliopsida</taxon>
        <taxon>Poales</taxon>
        <taxon>Poaceae</taxon>
        <taxon>BOP clade</taxon>
        <taxon>Pooideae</taxon>
        <taxon>Stipodae</taxon>
        <taxon>Brachypodieae</taxon>
        <taxon>Brachypodium</taxon>
    </lineage>
</organism>
<dbReference type="STRING" id="15368.A0A0Q3IC89"/>
<reference evidence="2" key="2">
    <citation type="submission" date="2017-06" db="EMBL/GenBank/DDBJ databases">
        <title>WGS assembly of Brachypodium distachyon.</title>
        <authorList>
            <consortium name="The International Brachypodium Initiative"/>
            <person name="Lucas S."/>
            <person name="Harmon-Smith M."/>
            <person name="Lail K."/>
            <person name="Tice H."/>
            <person name="Grimwood J."/>
            <person name="Bruce D."/>
            <person name="Barry K."/>
            <person name="Shu S."/>
            <person name="Lindquist E."/>
            <person name="Wang M."/>
            <person name="Pitluck S."/>
            <person name="Vogel J.P."/>
            <person name="Garvin D.F."/>
            <person name="Mockler T.C."/>
            <person name="Schmutz J."/>
            <person name="Rokhsar D."/>
            <person name="Bevan M.W."/>
        </authorList>
    </citation>
    <scope>NUCLEOTIDE SEQUENCE</scope>
    <source>
        <strain evidence="2">Bd21</strain>
    </source>
</reference>
<feature type="domain" description="DUF1618" evidence="1">
    <location>
        <begin position="207"/>
        <end position="324"/>
    </location>
</feature>
<dbReference type="FunCoup" id="A0A0Q3IC89">
    <property type="interactions" value="6"/>
</dbReference>
<dbReference type="Pfam" id="PF07762">
    <property type="entry name" value="DUF1618"/>
    <property type="match status" value="1"/>
</dbReference>
<dbReference type="OrthoDB" id="581861at2759"/>
<evidence type="ECO:0000313" key="4">
    <source>
        <dbReference type="Proteomes" id="UP000008810"/>
    </source>
</evidence>
<reference evidence="2 3" key="1">
    <citation type="journal article" date="2010" name="Nature">
        <title>Genome sequencing and analysis of the model grass Brachypodium distachyon.</title>
        <authorList>
            <consortium name="International Brachypodium Initiative"/>
        </authorList>
    </citation>
    <scope>NUCLEOTIDE SEQUENCE [LARGE SCALE GENOMIC DNA]</scope>
    <source>
        <strain evidence="2 3">Bd21</strain>
    </source>
</reference>
<keyword evidence="4" id="KW-1185">Reference proteome</keyword>
<name>A0A0Q3IC89_BRADI</name>
<feature type="non-terminal residue" evidence="2">
    <location>
        <position position="387"/>
    </location>
</feature>
<evidence type="ECO:0000313" key="2">
    <source>
        <dbReference type="EMBL" id="KQK03531.2"/>
    </source>
</evidence>
<dbReference type="EMBL" id="CM000881">
    <property type="protein sequence ID" value="KQK03531.2"/>
    <property type="molecule type" value="Genomic_DNA"/>
</dbReference>
<dbReference type="InParanoid" id="A0A0Q3IC89"/>
<sequence>MSVPEAEGNTELEGEHQWVILACIPHVVPEDEHDITLLRAYPPQSSRLIVPRRIAPDPKDIENHPYVVAVGTHGRFLLYATQGQGSQPAEPHVFDGFHSEPLRAHGGYPKAYFLCDLSTRAATRLPDPDIPILNPGNVGLLVLRGGRIAAVVSMVVELQPTAGTDRAALLCYLSLTNRWSVRPANYPPADRPWGGHGVIFDGPDLIWVDLSYGLLHLSCYESLLSDPPPRLLFIPLPDGCELPAGTEDLDKKRCVGWSGDRLRYVQIHLRADGEPIVSRWTWIPLVDGDTGSWRHDGDISFQVIWADKGYRAMKLRPKEIPAVACIDPGGHGESVWFFQRSRLFRVNMATGKVMRSIFFKMNNPPSRYHSSRFIRLWKLTKELYDGA</sequence>
<protein>
    <recommendedName>
        <fullName evidence="1">DUF1618 domain-containing protein</fullName>
    </recommendedName>
</protein>
<gene>
    <name evidence="2" type="ORF">BRADI_2g08420v3</name>
</gene>
<dbReference type="EnsemblPlants" id="KQK03531">
    <property type="protein sequence ID" value="KQK03531"/>
    <property type="gene ID" value="BRADI_2g08420v3"/>
</dbReference>
<evidence type="ECO:0000259" key="1">
    <source>
        <dbReference type="Pfam" id="PF07762"/>
    </source>
</evidence>
<dbReference type="AlphaFoldDB" id="A0A0Q3IC89"/>
<dbReference type="PANTHER" id="PTHR33086">
    <property type="entry name" value="OS05G0468200 PROTEIN-RELATED"/>
    <property type="match status" value="1"/>
</dbReference>
<dbReference type="Gramene" id="KQK03531">
    <property type="protein sequence ID" value="KQK03531"/>
    <property type="gene ID" value="BRADI_2g08420v3"/>
</dbReference>
<dbReference type="ExpressionAtlas" id="A0A0Q3IC89">
    <property type="expression patterns" value="baseline and differential"/>
</dbReference>
<dbReference type="Proteomes" id="UP000008810">
    <property type="component" value="Chromosome 2"/>
</dbReference>